<dbReference type="PANTHER" id="PTHR32114:SF2">
    <property type="entry name" value="ABC TRANSPORTER ABCH.3"/>
    <property type="match status" value="1"/>
</dbReference>
<evidence type="ECO:0000313" key="2">
    <source>
        <dbReference type="EMBL" id="SFN25759.1"/>
    </source>
</evidence>
<reference evidence="2 3" key="1">
    <citation type="submission" date="2016-10" db="EMBL/GenBank/DDBJ databases">
        <authorList>
            <person name="de Groot N.N."/>
        </authorList>
    </citation>
    <scope>NUCLEOTIDE SEQUENCE [LARGE SCALE GENOMIC DNA]</scope>
    <source>
        <strain evidence="2 3">NLAE-zl-C202</strain>
    </source>
</reference>
<organism evidence="2 3">
    <name type="scientific">Bacteroides xylanisolvens</name>
    <dbReference type="NCBI Taxonomy" id="371601"/>
    <lineage>
        <taxon>Bacteria</taxon>
        <taxon>Pseudomonadati</taxon>
        <taxon>Bacteroidota</taxon>
        <taxon>Bacteroidia</taxon>
        <taxon>Bacteroidales</taxon>
        <taxon>Bacteroidaceae</taxon>
        <taxon>Bacteroides</taxon>
    </lineage>
</organism>
<name>A0A1I4XKH3_9BACE</name>
<dbReference type="Proteomes" id="UP000183766">
    <property type="component" value="Unassembled WGS sequence"/>
</dbReference>
<protein>
    <submittedName>
        <fullName evidence="2">Wobble nucleotide-excising tRNase</fullName>
    </submittedName>
</protein>
<gene>
    <name evidence="2" type="ORF">SAMN05216250_12738</name>
</gene>
<dbReference type="EMBL" id="FOUM01000027">
    <property type="protein sequence ID" value="SFN25759.1"/>
    <property type="molecule type" value="Genomic_DNA"/>
</dbReference>
<dbReference type="PANTHER" id="PTHR32114">
    <property type="entry name" value="ABC TRANSPORTER ABCH.3"/>
    <property type="match status" value="1"/>
</dbReference>
<evidence type="ECO:0000259" key="1">
    <source>
        <dbReference type="Pfam" id="PF13166"/>
    </source>
</evidence>
<accession>A0A1I4XKH3</accession>
<sequence length="735" mass="85048">MINKISIKGPASYKNMAVFETDKNINLIYGLNGSGKSTLSEFLRKRTDNEYAECSISPLLDEDTEEILVYNENYVNDVFYSSDTQKGIFSLSKENAGARKRIDAANAALQVANRDFQKQELLQEKELEAWTSTKSIFANRFWQIKTQYTGGDRVLEYCFTGLKSSKELLLNHIVGLAKPSNKLVDSIDQLKEEIQRLNEAKGTQIPLIQEITFSAGDIEIDSLFKEVITGNANSRVAKLIDSLHNSDWVKVGLSFDTKDICPFCQRPYLDDDIIAELRSYFNEDYEKAVADIESKGKTYKDSIDLIPDIDAFTNIPIIHELEQTFALAFRAYKEAVNSNLIEIRKKYQTPSQIVELENTSTKLGVVNSIVQQANAIIVEFNKKVVGIDGELAIIKKKFWNRLRYDYDQSVTDYNNQKASTENKIRACETAKQHVQSLIDEQKAIIEAEQQSIVNIEESINHINTMLVDMGIIDFKITKCREEGLYRIVRGEDGSSVFKTLSEGERTIISVLYFVETCQGILDRSKTQKKRIIVIDDPVSSLSTMYVFNIGRLLKNVFYPELIKDSTQETGFLMKRKFEQVFILTHSLYFFYEMTDMREPQRHAYQSLFRVSKSVAGSKIETMHYEHIQSDYYTYWMTIKDPDTHPALIANCMRNIIEYFFNFVEKRDLNNVFIQDKFKQPKYQAFQRYINRESHSLGQNINDFKDFDYNIFMDGLKMVFLEMGYSEHYKKMMKLK</sequence>
<evidence type="ECO:0000313" key="3">
    <source>
        <dbReference type="Proteomes" id="UP000183766"/>
    </source>
</evidence>
<dbReference type="InterPro" id="IPR027417">
    <property type="entry name" value="P-loop_NTPase"/>
</dbReference>
<dbReference type="SUPFAM" id="SSF52540">
    <property type="entry name" value="P-loop containing nucleoside triphosphate hydrolases"/>
    <property type="match status" value="1"/>
</dbReference>
<dbReference type="Gene3D" id="3.40.50.300">
    <property type="entry name" value="P-loop containing nucleotide triphosphate hydrolases"/>
    <property type="match status" value="2"/>
</dbReference>
<dbReference type="RefSeq" id="WP_074910583.1">
    <property type="nucleotide sequence ID" value="NZ_FOUM01000027.1"/>
</dbReference>
<dbReference type="InterPro" id="IPR026866">
    <property type="entry name" value="CR006_AAA"/>
</dbReference>
<dbReference type="AlphaFoldDB" id="A0A1I4XKH3"/>
<dbReference type="Pfam" id="PF13166">
    <property type="entry name" value="AAA_13"/>
    <property type="match status" value="1"/>
</dbReference>
<feature type="domain" description="Protein CR006 P-loop" evidence="1">
    <location>
        <begin position="22"/>
        <end position="709"/>
    </location>
</feature>
<proteinExistence type="predicted"/>